<dbReference type="EMBL" id="KB445576">
    <property type="protein sequence ID" value="EMD91685.1"/>
    <property type="molecule type" value="Genomic_DNA"/>
</dbReference>
<name>M2T247_COCH5</name>
<feature type="region of interest" description="Disordered" evidence="1">
    <location>
        <begin position="62"/>
        <end position="87"/>
    </location>
</feature>
<reference evidence="2 3" key="1">
    <citation type="journal article" date="2012" name="PLoS Pathog.">
        <title>Diverse lifestyles and strategies of plant pathogenesis encoded in the genomes of eighteen Dothideomycetes fungi.</title>
        <authorList>
            <person name="Ohm R.A."/>
            <person name="Feau N."/>
            <person name="Henrissat B."/>
            <person name="Schoch C.L."/>
            <person name="Horwitz B.A."/>
            <person name="Barry K.W."/>
            <person name="Condon B.J."/>
            <person name="Copeland A.C."/>
            <person name="Dhillon B."/>
            <person name="Glaser F."/>
            <person name="Hesse C.N."/>
            <person name="Kosti I."/>
            <person name="LaButti K."/>
            <person name="Lindquist E.A."/>
            <person name="Lucas S."/>
            <person name="Salamov A.A."/>
            <person name="Bradshaw R.E."/>
            <person name="Ciuffetti L."/>
            <person name="Hamelin R.C."/>
            <person name="Kema G.H.J."/>
            <person name="Lawrence C."/>
            <person name="Scott J.A."/>
            <person name="Spatafora J.W."/>
            <person name="Turgeon B.G."/>
            <person name="de Wit P.J.G.M."/>
            <person name="Zhong S."/>
            <person name="Goodwin S.B."/>
            <person name="Grigoriev I.V."/>
        </authorList>
    </citation>
    <scope>NUCLEOTIDE SEQUENCE [LARGE SCALE GENOMIC DNA]</scope>
    <source>
        <strain evidence="3">C5 / ATCC 48332 / race O</strain>
    </source>
</reference>
<dbReference type="AlphaFoldDB" id="M2T247"/>
<dbReference type="HOGENOM" id="CLU_2483201_0_0_1"/>
<evidence type="ECO:0000256" key="1">
    <source>
        <dbReference type="SAM" id="MobiDB-lite"/>
    </source>
</evidence>
<sequence length="87" mass="9839">MGLGNVRDNMVRCPKTRTQRMPKRDLLSKGQVGPPLFFWFPSPGINKELPGDTRCSCVRTDRKETQPGNTNVCHDSTDHQYHSIPSV</sequence>
<reference evidence="3" key="2">
    <citation type="journal article" date="2013" name="PLoS Genet.">
        <title>Comparative genome structure, secondary metabolite, and effector coding capacity across Cochliobolus pathogens.</title>
        <authorList>
            <person name="Condon B.J."/>
            <person name="Leng Y."/>
            <person name="Wu D."/>
            <person name="Bushley K.E."/>
            <person name="Ohm R.A."/>
            <person name="Otillar R."/>
            <person name="Martin J."/>
            <person name="Schackwitz W."/>
            <person name="Grimwood J."/>
            <person name="MohdZainudin N."/>
            <person name="Xue C."/>
            <person name="Wang R."/>
            <person name="Manning V.A."/>
            <person name="Dhillon B."/>
            <person name="Tu Z.J."/>
            <person name="Steffenson B.J."/>
            <person name="Salamov A."/>
            <person name="Sun H."/>
            <person name="Lowry S."/>
            <person name="LaButti K."/>
            <person name="Han J."/>
            <person name="Copeland A."/>
            <person name="Lindquist E."/>
            <person name="Barry K."/>
            <person name="Schmutz J."/>
            <person name="Baker S.E."/>
            <person name="Ciuffetti L.M."/>
            <person name="Grigoriev I.V."/>
            <person name="Zhong S."/>
            <person name="Turgeon B.G."/>
        </authorList>
    </citation>
    <scope>NUCLEOTIDE SEQUENCE [LARGE SCALE GENOMIC DNA]</scope>
    <source>
        <strain evidence="3">C5 / ATCC 48332 / race O</strain>
    </source>
</reference>
<feature type="region of interest" description="Disordered" evidence="1">
    <location>
        <begin position="1"/>
        <end position="28"/>
    </location>
</feature>
<proteinExistence type="predicted"/>
<accession>M2T247</accession>
<keyword evidence="3" id="KW-1185">Reference proteome</keyword>
<evidence type="ECO:0000313" key="3">
    <source>
        <dbReference type="Proteomes" id="UP000016936"/>
    </source>
</evidence>
<organism evidence="2 3">
    <name type="scientific">Cochliobolus heterostrophus (strain C5 / ATCC 48332 / race O)</name>
    <name type="common">Southern corn leaf blight fungus</name>
    <name type="synonym">Bipolaris maydis</name>
    <dbReference type="NCBI Taxonomy" id="701091"/>
    <lineage>
        <taxon>Eukaryota</taxon>
        <taxon>Fungi</taxon>
        <taxon>Dikarya</taxon>
        <taxon>Ascomycota</taxon>
        <taxon>Pezizomycotina</taxon>
        <taxon>Dothideomycetes</taxon>
        <taxon>Pleosporomycetidae</taxon>
        <taxon>Pleosporales</taxon>
        <taxon>Pleosporineae</taxon>
        <taxon>Pleosporaceae</taxon>
        <taxon>Bipolaris</taxon>
    </lineage>
</organism>
<evidence type="ECO:0000313" key="2">
    <source>
        <dbReference type="EMBL" id="EMD91685.1"/>
    </source>
</evidence>
<dbReference type="Proteomes" id="UP000016936">
    <property type="component" value="Unassembled WGS sequence"/>
</dbReference>
<protein>
    <submittedName>
        <fullName evidence="2">Uncharacterized protein</fullName>
    </submittedName>
</protein>
<gene>
    <name evidence="2" type="ORF">COCHEDRAFT_1021563</name>
</gene>